<dbReference type="Pfam" id="PF02589">
    <property type="entry name" value="LUD_dom"/>
    <property type="match status" value="1"/>
</dbReference>
<evidence type="ECO:0000313" key="2">
    <source>
        <dbReference type="EMBL" id="PSR25478.1"/>
    </source>
</evidence>
<dbReference type="AlphaFoldDB" id="A0A2T2WTA8"/>
<evidence type="ECO:0000259" key="1">
    <source>
        <dbReference type="Pfam" id="PF02589"/>
    </source>
</evidence>
<feature type="domain" description="LUD" evidence="1">
    <location>
        <begin position="4"/>
        <end position="192"/>
    </location>
</feature>
<dbReference type="InterPro" id="IPR024185">
    <property type="entry name" value="FTHF_cligase-like_sf"/>
</dbReference>
<evidence type="ECO:0000313" key="3">
    <source>
        <dbReference type="Proteomes" id="UP000242705"/>
    </source>
</evidence>
<sequence>MRVIQQFDQQWQKNGAKIYHVAHATELAEALKQIAQRHEGNEGTHTVVAAGLSGAWEHLIRHVFPPEQLYVWKGGGNAEEFRQRCAQAGIGITGCAWAAADAGSVTLYGHGDQSLLPSLLPPVHVVILSTSQIFPTFAEGLVHLQSPGPHNELRPSLPPLIKMIAGPSMTGDIEGQLITGVHGPKDLYAIVMEEILV</sequence>
<protein>
    <submittedName>
        <fullName evidence="2">Lactate utilization protein</fullName>
    </submittedName>
</protein>
<dbReference type="Proteomes" id="UP000242705">
    <property type="component" value="Unassembled WGS sequence"/>
</dbReference>
<dbReference type="Gene3D" id="3.40.50.10420">
    <property type="entry name" value="NagB/RpiA/CoA transferase-like"/>
    <property type="match status" value="1"/>
</dbReference>
<reference evidence="2 3" key="1">
    <citation type="journal article" date="2014" name="BMC Genomics">
        <title>Comparison of environmental and isolate Sulfobacillus genomes reveals diverse carbon, sulfur, nitrogen, and hydrogen metabolisms.</title>
        <authorList>
            <person name="Justice N.B."/>
            <person name="Norman A."/>
            <person name="Brown C.T."/>
            <person name="Singh A."/>
            <person name="Thomas B.C."/>
            <person name="Banfield J.F."/>
        </authorList>
    </citation>
    <scope>NUCLEOTIDE SEQUENCE [LARGE SCALE GENOMIC DNA]</scope>
    <source>
        <strain evidence="2">AMDSBA5</strain>
    </source>
</reference>
<name>A0A2T2WTA8_SULTH</name>
<dbReference type="PANTHER" id="PTHR43682:SF1">
    <property type="entry name" value="LACTATE UTILIZATION PROTEIN C"/>
    <property type="match status" value="1"/>
</dbReference>
<comment type="caution">
    <text evidence="2">The sequence shown here is derived from an EMBL/GenBank/DDBJ whole genome shotgun (WGS) entry which is preliminary data.</text>
</comment>
<organism evidence="2 3">
    <name type="scientific">Sulfobacillus thermosulfidooxidans</name>
    <dbReference type="NCBI Taxonomy" id="28034"/>
    <lineage>
        <taxon>Bacteria</taxon>
        <taxon>Bacillati</taxon>
        <taxon>Bacillota</taxon>
        <taxon>Clostridia</taxon>
        <taxon>Eubacteriales</taxon>
        <taxon>Clostridiales Family XVII. Incertae Sedis</taxon>
        <taxon>Sulfobacillus</taxon>
    </lineage>
</organism>
<dbReference type="PANTHER" id="PTHR43682">
    <property type="entry name" value="LACTATE UTILIZATION PROTEIN C"/>
    <property type="match status" value="1"/>
</dbReference>
<gene>
    <name evidence="2" type="ORF">C7B47_12115</name>
</gene>
<dbReference type="EMBL" id="PXYX01000029">
    <property type="protein sequence ID" value="PSR25478.1"/>
    <property type="molecule type" value="Genomic_DNA"/>
</dbReference>
<proteinExistence type="predicted"/>
<accession>A0A2T2WTA8</accession>
<dbReference type="SUPFAM" id="SSF100950">
    <property type="entry name" value="NagB/RpiA/CoA transferase-like"/>
    <property type="match status" value="1"/>
</dbReference>
<dbReference type="InterPro" id="IPR003741">
    <property type="entry name" value="LUD_dom"/>
</dbReference>
<dbReference type="InterPro" id="IPR037171">
    <property type="entry name" value="NagB/RpiA_transferase-like"/>
</dbReference>